<dbReference type="KEGG" id="amr:AM1_3278"/>
<reference evidence="1 2" key="1">
    <citation type="journal article" date="2008" name="Proc. Natl. Acad. Sci. U.S.A.">
        <title>Niche adaptation and genome expansion in the chlorophyll d-producing cyanobacterium Acaryochloris marina.</title>
        <authorList>
            <person name="Swingley W.D."/>
            <person name="Chen M."/>
            <person name="Cheung P.C."/>
            <person name="Conrad A.L."/>
            <person name="Dejesa L.C."/>
            <person name="Hao J."/>
            <person name="Honchak B.M."/>
            <person name="Karbach L.E."/>
            <person name="Kurdoglu A."/>
            <person name="Lahiri S."/>
            <person name="Mastrian S.D."/>
            <person name="Miyashita H."/>
            <person name="Page L."/>
            <person name="Ramakrishna P."/>
            <person name="Satoh S."/>
            <person name="Sattley W.M."/>
            <person name="Shimada Y."/>
            <person name="Taylor H.L."/>
            <person name="Tomo T."/>
            <person name="Tsuchiya T."/>
            <person name="Wang Z.T."/>
            <person name="Raymond J."/>
            <person name="Mimuro M."/>
            <person name="Blankenship R.E."/>
            <person name="Touchman J.W."/>
        </authorList>
    </citation>
    <scope>NUCLEOTIDE SEQUENCE [LARGE SCALE GENOMIC DNA]</scope>
    <source>
        <strain evidence="2">MBIC 11017</strain>
    </source>
</reference>
<gene>
    <name evidence="1" type="ordered locus">AM1_3278</name>
</gene>
<dbReference type="EMBL" id="CP000828">
    <property type="protein sequence ID" value="ABW28272.1"/>
    <property type="molecule type" value="Genomic_DNA"/>
</dbReference>
<dbReference type="Proteomes" id="UP000000268">
    <property type="component" value="Chromosome"/>
</dbReference>
<keyword evidence="2" id="KW-1185">Reference proteome</keyword>
<dbReference type="HOGENOM" id="CLU_2911759_0_0_3"/>
<protein>
    <submittedName>
        <fullName evidence="1">Uncharacterized protein</fullName>
    </submittedName>
</protein>
<organism evidence="1 2">
    <name type="scientific">Acaryochloris marina (strain MBIC 11017)</name>
    <dbReference type="NCBI Taxonomy" id="329726"/>
    <lineage>
        <taxon>Bacteria</taxon>
        <taxon>Bacillati</taxon>
        <taxon>Cyanobacteriota</taxon>
        <taxon>Cyanophyceae</taxon>
        <taxon>Acaryochloridales</taxon>
        <taxon>Acaryochloridaceae</taxon>
        <taxon>Acaryochloris</taxon>
    </lineage>
</organism>
<evidence type="ECO:0000313" key="2">
    <source>
        <dbReference type="Proteomes" id="UP000000268"/>
    </source>
</evidence>
<dbReference type="STRING" id="329726.AM1_3278"/>
<proteinExistence type="predicted"/>
<dbReference type="OrthoDB" id="574143at2"/>
<accession>B0BYX2</accession>
<evidence type="ECO:0000313" key="1">
    <source>
        <dbReference type="EMBL" id="ABW28272.1"/>
    </source>
</evidence>
<dbReference type="AlphaFoldDB" id="B0BYX2"/>
<name>B0BYX2_ACAM1</name>
<sequence length="61" mass="7027">MDPTNEQLLAFYRIVRRVVLLSSFIAFVELAPDKNLYVYAGRYEALENSVICILPNGDYEL</sequence>